<reference evidence="1 2" key="1">
    <citation type="submission" date="2020-04" db="EMBL/GenBank/DDBJ databases">
        <title>Paeniglutamicibacter sp. ANT13_2, a novel actinomycete isolated from sediment in Antarctica.</title>
        <authorList>
            <person name="Sakdapetsiri C."/>
            <person name="Pinyakong O."/>
        </authorList>
    </citation>
    <scope>NUCLEOTIDE SEQUENCE [LARGE SCALE GENOMIC DNA]</scope>
    <source>
        <strain evidence="1 2">ANT13_2</strain>
    </source>
</reference>
<comment type="caution">
    <text evidence="1">The sequence shown here is derived from an EMBL/GenBank/DDBJ whole genome shotgun (WGS) entry which is preliminary data.</text>
</comment>
<gene>
    <name evidence="1" type="ORF">HED64_14865</name>
</gene>
<keyword evidence="2" id="KW-1185">Reference proteome</keyword>
<evidence type="ECO:0008006" key="3">
    <source>
        <dbReference type="Google" id="ProtNLM"/>
    </source>
</evidence>
<dbReference type="Proteomes" id="UP000746595">
    <property type="component" value="Unassembled WGS sequence"/>
</dbReference>
<name>A0ABX1G6T2_9MICC</name>
<accession>A0ABX1G6T2</accession>
<proteinExistence type="predicted"/>
<sequence>MGGIECDSALRLFGRALAVAWRMAEEVASRPLAQRFGPDCAAQIQRLDYQTSVL</sequence>
<evidence type="ECO:0000313" key="2">
    <source>
        <dbReference type="Proteomes" id="UP000746595"/>
    </source>
</evidence>
<dbReference type="EMBL" id="JAAWVT010000008">
    <property type="protein sequence ID" value="NKG21981.1"/>
    <property type="molecule type" value="Genomic_DNA"/>
</dbReference>
<protein>
    <recommendedName>
        <fullName evidence="3">Acyl-CoA dehydrogenase</fullName>
    </recommendedName>
</protein>
<dbReference type="RefSeq" id="WP_168152793.1">
    <property type="nucleotide sequence ID" value="NZ_JAAWVT010000008.1"/>
</dbReference>
<evidence type="ECO:0000313" key="1">
    <source>
        <dbReference type="EMBL" id="NKG21981.1"/>
    </source>
</evidence>
<organism evidence="1 2">
    <name type="scientific">Paeniglutamicibacter terrestris</name>
    <dbReference type="NCBI Taxonomy" id="2723403"/>
    <lineage>
        <taxon>Bacteria</taxon>
        <taxon>Bacillati</taxon>
        <taxon>Actinomycetota</taxon>
        <taxon>Actinomycetes</taxon>
        <taxon>Micrococcales</taxon>
        <taxon>Micrococcaceae</taxon>
        <taxon>Paeniglutamicibacter</taxon>
    </lineage>
</organism>